<name>X1CF27_9ZZZZ</name>
<sequence>FNSNGNTFAWNDVREFKASSTDFLCVGNNNTLVGTSCKVVDKGKGNMMLTKY</sequence>
<comment type="caution">
    <text evidence="1">The sequence shown here is derived from an EMBL/GenBank/DDBJ whole genome shotgun (WGS) entry which is preliminary data.</text>
</comment>
<accession>X1CF27</accession>
<feature type="non-terminal residue" evidence="1">
    <location>
        <position position="1"/>
    </location>
</feature>
<evidence type="ECO:0000313" key="1">
    <source>
        <dbReference type="EMBL" id="GAG94853.1"/>
    </source>
</evidence>
<dbReference type="EMBL" id="BART01026268">
    <property type="protein sequence ID" value="GAG94853.1"/>
    <property type="molecule type" value="Genomic_DNA"/>
</dbReference>
<organism evidence="1">
    <name type="scientific">marine sediment metagenome</name>
    <dbReference type="NCBI Taxonomy" id="412755"/>
    <lineage>
        <taxon>unclassified sequences</taxon>
        <taxon>metagenomes</taxon>
        <taxon>ecological metagenomes</taxon>
    </lineage>
</organism>
<gene>
    <name evidence="1" type="ORF">S01H4_46913</name>
</gene>
<proteinExistence type="predicted"/>
<reference evidence="1" key="1">
    <citation type="journal article" date="2014" name="Front. Microbiol.">
        <title>High frequency of phylogenetically diverse reductive dehalogenase-homologous genes in deep subseafloor sedimentary metagenomes.</title>
        <authorList>
            <person name="Kawai M."/>
            <person name="Futagami T."/>
            <person name="Toyoda A."/>
            <person name="Takaki Y."/>
            <person name="Nishi S."/>
            <person name="Hori S."/>
            <person name="Arai W."/>
            <person name="Tsubouchi T."/>
            <person name="Morono Y."/>
            <person name="Uchiyama I."/>
            <person name="Ito T."/>
            <person name="Fujiyama A."/>
            <person name="Inagaki F."/>
            <person name="Takami H."/>
        </authorList>
    </citation>
    <scope>NUCLEOTIDE SEQUENCE</scope>
    <source>
        <strain evidence="1">Expedition CK06-06</strain>
    </source>
</reference>
<protein>
    <submittedName>
        <fullName evidence="1">Uncharacterized protein</fullName>
    </submittedName>
</protein>
<dbReference type="AlphaFoldDB" id="X1CF27"/>